<dbReference type="RefSeq" id="WP_261591431.1">
    <property type="nucleotide sequence ID" value="NZ_CAMAPC010000011.1"/>
</dbReference>
<evidence type="ECO:0000259" key="4">
    <source>
        <dbReference type="Pfam" id="PF09375"/>
    </source>
</evidence>
<dbReference type="InterPro" id="IPR018976">
    <property type="entry name" value="Imelysin-like"/>
</dbReference>
<gene>
    <name evidence="6" type="ORF">PSECIP111854_02779</name>
    <name evidence="5" type="ORF">PSECIP111951_00232</name>
</gene>
<dbReference type="InterPro" id="IPR038352">
    <property type="entry name" value="Imelysin_sf"/>
</dbReference>
<evidence type="ECO:0000256" key="2">
    <source>
        <dbReference type="ARBA" id="ARBA00022729"/>
    </source>
</evidence>
<dbReference type="EMBL" id="CAMAPD010000001">
    <property type="protein sequence ID" value="CAH9050637.1"/>
    <property type="molecule type" value="Genomic_DNA"/>
</dbReference>
<proteinExistence type="predicted"/>
<feature type="chain" id="PRO_5040808948" description="Imelysin-like domain-containing protein" evidence="3">
    <location>
        <begin position="19"/>
        <end position="480"/>
    </location>
</feature>
<keyword evidence="7" id="KW-1185">Reference proteome</keyword>
<dbReference type="Gene3D" id="1.20.1420.20">
    <property type="entry name" value="M75 peptidase, HXXE motif"/>
    <property type="match status" value="1"/>
</dbReference>
<dbReference type="GO" id="GO:0030313">
    <property type="term" value="C:cell envelope"/>
    <property type="evidence" value="ECO:0007669"/>
    <property type="project" value="UniProtKB-SubCell"/>
</dbReference>
<evidence type="ECO:0000256" key="3">
    <source>
        <dbReference type="SAM" id="SignalP"/>
    </source>
</evidence>
<evidence type="ECO:0000256" key="1">
    <source>
        <dbReference type="ARBA" id="ARBA00004196"/>
    </source>
</evidence>
<sequence length="480" mass="52488">MKNIKNIALSLVCIGVLAACGSDDKKVAAPVDTGQNQGNVQTDETTVVHPTATIESVVSANADYAFAVYTDALHSAQSLQEAVDKFVASPSENNFMAAKQAWLNAREPYGQSEVFRFREGPIDALTKDEQGNWTLEDGQGPEGAINAWPLAEALIDYTQDMDGNQSRGNAQVYQAGGNIILDSVSFPQITAELIREKFELDGEEANVTSGYHAIEFLLWGQDLNADLTYTAQRDYTAGHRPITDYYTSANLPSDEANGRTCTSGEQGSFNEICERRGVYLKAVTQLLVEDLQAVVDAWRPDTGFHYQEYVKAENAAANLGAMLESMGRLSFGELAGERMSIAVRTDSQEDEHSCFSDNTHRDIWLNAKGIRNTYLGLYTRVNGLEQSGASIHNLLITKGHEELAVKLKAALDSTMGKVLIIDEIAKSGMSFDVQIQNAEHKEHIYAAISALGEQTDLIQQAIDALDVSAEDLKQDTEENI</sequence>
<accession>A0A9W4VT65</accession>
<dbReference type="Proteomes" id="UP001152467">
    <property type="component" value="Unassembled WGS sequence"/>
</dbReference>
<dbReference type="CDD" id="cd14657">
    <property type="entry name" value="Imelysin_IrpA-like"/>
    <property type="match status" value="1"/>
</dbReference>
<dbReference type="EMBL" id="CAMAPC010000011">
    <property type="protein sequence ID" value="CAH9061294.1"/>
    <property type="molecule type" value="Genomic_DNA"/>
</dbReference>
<keyword evidence="2 3" id="KW-0732">Signal</keyword>
<evidence type="ECO:0000313" key="7">
    <source>
        <dbReference type="Proteomes" id="UP001152467"/>
    </source>
</evidence>
<protein>
    <recommendedName>
        <fullName evidence="4">Imelysin-like domain-containing protein</fullName>
    </recommendedName>
</protein>
<name>A0A9W4VT65_9GAMM</name>
<dbReference type="PROSITE" id="PS51257">
    <property type="entry name" value="PROKAR_LIPOPROTEIN"/>
    <property type="match status" value="1"/>
</dbReference>
<comment type="subcellular location">
    <subcellularLocation>
        <location evidence="1">Cell envelope</location>
    </subcellularLocation>
</comment>
<evidence type="ECO:0000313" key="6">
    <source>
        <dbReference type="EMBL" id="CAH9061294.1"/>
    </source>
</evidence>
<evidence type="ECO:0000313" key="5">
    <source>
        <dbReference type="EMBL" id="CAH9050637.1"/>
    </source>
</evidence>
<dbReference type="Proteomes" id="UP001152485">
    <property type="component" value="Unassembled WGS sequence"/>
</dbReference>
<dbReference type="Pfam" id="PF09375">
    <property type="entry name" value="Peptidase_M75"/>
    <property type="match status" value="1"/>
</dbReference>
<feature type="signal peptide" evidence="3">
    <location>
        <begin position="1"/>
        <end position="18"/>
    </location>
</feature>
<reference evidence="6 8" key="1">
    <citation type="submission" date="2022-07" db="EMBL/GenBank/DDBJ databases">
        <authorList>
            <person name="Criscuolo A."/>
        </authorList>
    </citation>
    <scope>NUCLEOTIDE SEQUENCE</scope>
    <source>
        <strain evidence="8">CIP 111951</strain>
        <strain evidence="6">CIP111854</strain>
        <strain evidence="5">CIP111951</strain>
    </source>
</reference>
<organism evidence="6 7">
    <name type="scientific">Pseudoalteromonas holothuriae</name>
    <dbReference type="NCBI Taxonomy" id="2963714"/>
    <lineage>
        <taxon>Bacteria</taxon>
        <taxon>Pseudomonadati</taxon>
        <taxon>Pseudomonadota</taxon>
        <taxon>Gammaproteobacteria</taxon>
        <taxon>Alteromonadales</taxon>
        <taxon>Pseudoalteromonadaceae</taxon>
        <taxon>Pseudoalteromonas</taxon>
    </lineage>
</organism>
<feature type="domain" description="Imelysin-like" evidence="4">
    <location>
        <begin position="67"/>
        <end position="457"/>
    </location>
</feature>
<dbReference type="AlphaFoldDB" id="A0A9W4VT65"/>
<evidence type="ECO:0000313" key="8">
    <source>
        <dbReference type="Proteomes" id="UP001152485"/>
    </source>
</evidence>
<comment type="caution">
    <text evidence="6">The sequence shown here is derived from an EMBL/GenBank/DDBJ whole genome shotgun (WGS) entry which is preliminary data.</text>
</comment>